<evidence type="ECO:0000313" key="2">
    <source>
        <dbReference type="Proteomes" id="UP001138793"/>
    </source>
</evidence>
<organism evidence="1 2">
    <name type="scientific">Oceanobacillus polygoni</name>
    <dbReference type="NCBI Taxonomy" id="1235259"/>
    <lineage>
        <taxon>Bacteria</taxon>
        <taxon>Bacillati</taxon>
        <taxon>Bacillota</taxon>
        <taxon>Bacilli</taxon>
        <taxon>Bacillales</taxon>
        <taxon>Bacillaceae</taxon>
        <taxon>Oceanobacillus</taxon>
    </lineage>
</organism>
<sequence length="75" mass="8800">MGLELKEDKVPIPNDWDYTISITTNNQIRESLSVTDRLTFNVNDSHINNYEVVDERNHLKTVTSLMESDEVEWDM</sequence>
<comment type="caution">
    <text evidence="1">The sequence shown here is derived from an EMBL/GenBank/DDBJ whole genome shotgun (WGS) entry which is preliminary data.</text>
</comment>
<dbReference type="EMBL" id="JAGGMB010000008">
    <property type="protein sequence ID" value="MBP2078424.1"/>
    <property type="molecule type" value="Genomic_DNA"/>
</dbReference>
<gene>
    <name evidence="1" type="ORF">J2Z64_002688</name>
</gene>
<protein>
    <submittedName>
        <fullName evidence="1">Uncharacterized protein</fullName>
    </submittedName>
</protein>
<proteinExistence type="predicted"/>
<reference evidence="1" key="1">
    <citation type="submission" date="2021-03" db="EMBL/GenBank/DDBJ databases">
        <title>Genomic Encyclopedia of Type Strains, Phase IV (KMG-IV): sequencing the most valuable type-strain genomes for metagenomic binning, comparative biology and taxonomic classification.</title>
        <authorList>
            <person name="Goeker M."/>
        </authorList>
    </citation>
    <scope>NUCLEOTIDE SEQUENCE</scope>
    <source>
        <strain evidence="1">DSM 107338</strain>
    </source>
</reference>
<dbReference type="Proteomes" id="UP001138793">
    <property type="component" value="Unassembled WGS sequence"/>
</dbReference>
<accession>A0A9X0YTN3</accession>
<dbReference type="OrthoDB" id="2626526at2"/>
<dbReference type="AlphaFoldDB" id="A0A9X0YTN3"/>
<evidence type="ECO:0000313" key="1">
    <source>
        <dbReference type="EMBL" id="MBP2078424.1"/>
    </source>
</evidence>
<keyword evidence="2" id="KW-1185">Reference proteome</keyword>
<dbReference type="RefSeq" id="WP_149476109.1">
    <property type="nucleotide sequence ID" value="NZ_JAGGMB010000008.1"/>
</dbReference>
<name>A0A9X0YTN3_9BACI</name>